<reference evidence="1" key="1">
    <citation type="submission" date="2020-08" db="EMBL/GenBank/DDBJ databases">
        <title>Multicomponent nature underlies the extraordinary mechanical properties of spider dragline silk.</title>
        <authorList>
            <person name="Kono N."/>
            <person name="Nakamura H."/>
            <person name="Mori M."/>
            <person name="Yoshida Y."/>
            <person name="Ohtoshi R."/>
            <person name="Malay A.D."/>
            <person name="Moran D.A.P."/>
            <person name="Tomita M."/>
            <person name="Numata K."/>
            <person name="Arakawa K."/>
        </authorList>
    </citation>
    <scope>NUCLEOTIDE SEQUENCE</scope>
</reference>
<evidence type="ECO:0000313" key="2">
    <source>
        <dbReference type="Proteomes" id="UP000887013"/>
    </source>
</evidence>
<sequence>MAIPLSFPHLEVRWINCMVVFPVMSHSKHRLRCFLPKAHPYVADFCWDQRMKIIDNIFMELCVSVL</sequence>
<accession>A0A8X6QI44</accession>
<evidence type="ECO:0000313" key="1">
    <source>
        <dbReference type="EMBL" id="GFU20330.1"/>
    </source>
</evidence>
<dbReference type="Proteomes" id="UP000887013">
    <property type="component" value="Unassembled WGS sequence"/>
</dbReference>
<dbReference type="AlphaFoldDB" id="A0A8X6QI44"/>
<protein>
    <submittedName>
        <fullName evidence="1">Uncharacterized protein</fullName>
    </submittedName>
</protein>
<gene>
    <name evidence="1" type="ORF">NPIL_705061</name>
</gene>
<organism evidence="1 2">
    <name type="scientific">Nephila pilipes</name>
    <name type="common">Giant wood spider</name>
    <name type="synonym">Nephila maculata</name>
    <dbReference type="NCBI Taxonomy" id="299642"/>
    <lineage>
        <taxon>Eukaryota</taxon>
        <taxon>Metazoa</taxon>
        <taxon>Ecdysozoa</taxon>
        <taxon>Arthropoda</taxon>
        <taxon>Chelicerata</taxon>
        <taxon>Arachnida</taxon>
        <taxon>Araneae</taxon>
        <taxon>Araneomorphae</taxon>
        <taxon>Entelegynae</taxon>
        <taxon>Araneoidea</taxon>
        <taxon>Nephilidae</taxon>
        <taxon>Nephila</taxon>
    </lineage>
</organism>
<name>A0A8X6QI44_NEPPI</name>
<keyword evidence="2" id="KW-1185">Reference proteome</keyword>
<proteinExistence type="predicted"/>
<comment type="caution">
    <text evidence="1">The sequence shown here is derived from an EMBL/GenBank/DDBJ whole genome shotgun (WGS) entry which is preliminary data.</text>
</comment>
<dbReference type="EMBL" id="BMAW01080589">
    <property type="protein sequence ID" value="GFU20330.1"/>
    <property type="molecule type" value="Genomic_DNA"/>
</dbReference>